<feature type="region of interest" description="Disordered" evidence="2">
    <location>
        <begin position="1723"/>
        <end position="1748"/>
    </location>
</feature>
<feature type="compositionally biased region" description="Basic and acidic residues" evidence="2">
    <location>
        <begin position="1290"/>
        <end position="1300"/>
    </location>
</feature>
<reference evidence="4" key="1">
    <citation type="journal article" date="2023" name="G3 (Bethesda)">
        <title>A reference genome for the long-term kleptoplast-retaining sea slug Elysia crispata morphotype clarki.</title>
        <authorList>
            <person name="Eastman K.E."/>
            <person name="Pendleton A.L."/>
            <person name="Shaikh M.A."/>
            <person name="Suttiyut T."/>
            <person name="Ogas R."/>
            <person name="Tomko P."/>
            <person name="Gavelis G."/>
            <person name="Widhalm J.R."/>
            <person name="Wisecaver J.H."/>
        </authorList>
    </citation>
    <scope>NUCLEOTIDE SEQUENCE</scope>
    <source>
        <strain evidence="4">ECLA1</strain>
    </source>
</reference>
<proteinExistence type="predicted"/>
<feature type="domain" description="RFX-type winged-helix" evidence="3">
    <location>
        <begin position="53"/>
        <end position="128"/>
    </location>
</feature>
<dbReference type="PANTHER" id="PTHR12619:SF21">
    <property type="entry name" value="RFX-TYPE WINGED-HELIX DOMAIN-CONTAINING PROTEIN"/>
    <property type="match status" value="1"/>
</dbReference>
<feature type="compositionally biased region" description="Basic and acidic residues" evidence="2">
    <location>
        <begin position="1323"/>
        <end position="1336"/>
    </location>
</feature>
<protein>
    <recommendedName>
        <fullName evidence="3">RFX-type winged-helix domain-containing protein</fullName>
    </recommendedName>
</protein>
<dbReference type="Proteomes" id="UP001283361">
    <property type="component" value="Unassembled WGS sequence"/>
</dbReference>
<evidence type="ECO:0000256" key="1">
    <source>
        <dbReference type="ARBA" id="ARBA00023125"/>
    </source>
</evidence>
<gene>
    <name evidence="4" type="ORF">RRG08_028543</name>
</gene>
<keyword evidence="5" id="KW-1185">Reference proteome</keyword>
<evidence type="ECO:0000313" key="5">
    <source>
        <dbReference type="Proteomes" id="UP001283361"/>
    </source>
</evidence>
<feature type="compositionally biased region" description="Polar residues" evidence="2">
    <location>
        <begin position="1795"/>
        <end position="1804"/>
    </location>
</feature>
<dbReference type="EMBL" id="JAWDGP010006611">
    <property type="protein sequence ID" value="KAK3737918.1"/>
    <property type="molecule type" value="Genomic_DNA"/>
</dbReference>
<dbReference type="InterPro" id="IPR036388">
    <property type="entry name" value="WH-like_DNA-bd_sf"/>
</dbReference>
<feature type="region of interest" description="Disordered" evidence="2">
    <location>
        <begin position="1277"/>
        <end position="1355"/>
    </location>
</feature>
<keyword evidence="1" id="KW-0238">DNA-binding</keyword>
<dbReference type="InterPro" id="IPR036390">
    <property type="entry name" value="WH_DNA-bd_sf"/>
</dbReference>
<dbReference type="InterPro" id="IPR003150">
    <property type="entry name" value="DNA-bd_RFX"/>
</dbReference>
<organism evidence="4 5">
    <name type="scientific">Elysia crispata</name>
    <name type="common">lettuce slug</name>
    <dbReference type="NCBI Taxonomy" id="231223"/>
    <lineage>
        <taxon>Eukaryota</taxon>
        <taxon>Metazoa</taxon>
        <taxon>Spiralia</taxon>
        <taxon>Lophotrochozoa</taxon>
        <taxon>Mollusca</taxon>
        <taxon>Gastropoda</taxon>
        <taxon>Heterobranchia</taxon>
        <taxon>Euthyneura</taxon>
        <taxon>Panpulmonata</taxon>
        <taxon>Sacoglossa</taxon>
        <taxon>Placobranchoidea</taxon>
        <taxon>Plakobranchidae</taxon>
        <taxon>Elysia</taxon>
    </lineage>
</organism>
<comment type="caution">
    <text evidence="4">The sequence shown here is derived from an EMBL/GenBank/DDBJ whole genome shotgun (WGS) entry which is preliminary data.</text>
</comment>
<name>A0AAE1CUR5_9GAST</name>
<feature type="region of interest" description="Disordered" evidence="2">
    <location>
        <begin position="1937"/>
        <end position="1969"/>
    </location>
</feature>
<dbReference type="SUPFAM" id="SSF46785">
    <property type="entry name" value="Winged helix' DNA-binding domain"/>
    <property type="match status" value="1"/>
</dbReference>
<accession>A0AAE1CUR5</accession>
<feature type="region of interest" description="Disordered" evidence="2">
    <location>
        <begin position="1774"/>
        <end position="1825"/>
    </location>
</feature>
<dbReference type="Pfam" id="PF02257">
    <property type="entry name" value="RFX_DNA_binding"/>
    <property type="match status" value="1"/>
</dbReference>
<feature type="compositionally biased region" description="Low complexity" evidence="2">
    <location>
        <begin position="1952"/>
        <end position="1969"/>
    </location>
</feature>
<dbReference type="GO" id="GO:0000978">
    <property type="term" value="F:RNA polymerase II cis-regulatory region sequence-specific DNA binding"/>
    <property type="evidence" value="ECO:0007669"/>
    <property type="project" value="TreeGrafter"/>
</dbReference>
<dbReference type="InterPro" id="IPR039779">
    <property type="entry name" value="RFX-like"/>
</dbReference>
<dbReference type="Gene3D" id="1.10.10.10">
    <property type="entry name" value="Winged helix-like DNA-binding domain superfamily/Winged helix DNA-binding domain"/>
    <property type="match status" value="1"/>
</dbReference>
<feature type="region of interest" description="Disordered" evidence="2">
    <location>
        <begin position="2017"/>
        <end position="2054"/>
    </location>
</feature>
<feature type="compositionally biased region" description="Polar residues" evidence="2">
    <location>
        <begin position="1337"/>
        <end position="1355"/>
    </location>
</feature>
<evidence type="ECO:0000259" key="3">
    <source>
        <dbReference type="PROSITE" id="PS51526"/>
    </source>
</evidence>
<evidence type="ECO:0000256" key="2">
    <source>
        <dbReference type="SAM" id="MobiDB-lite"/>
    </source>
</evidence>
<feature type="region of interest" description="Disordered" evidence="2">
    <location>
        <begin position="2202"/>
        <end position="2221"/>
    </location>
</feature>
<feature type="region of interest" description="Disordered" evidence="2">
    <location>
        <begin position="1152"/>
        <end position="1177"/>
    </location>
</feature>
<feature type="compositionally biased region" description="Polar residues" evidence="2">
    <location>
        <begin position="1982"/>
        <end position="1991"/>
    </location>
</feature>
<dbReference type="GO" id="GO:0000981">
    <property type="term" value="F:DNA-binding transcription factor activity, RNA polymerase II-specific"/>
    <property type="evidence" value="ECO:0007669"/>
    <property type="project" value="TreeGrafter"/>
</dbReference>
<dbReference type="PROSITE" id="PS51526">
    <property type="entry name" value="RFX_DBD"/>
    <property type="match status" value="1"/>
</dbReference>
<feature type="region of interest" description="Disordered" evidence="2">
    <location>
        <begin position="1126"/>
        <end position="1145"/>
    </location>
</feature>
<feature type="region of interest" description="Disordered" evidence="2">
    <location>
        <begin position="1982"/>
        <end position="2002"/>
    </location>
</feature>
<feature type="compositionally biased region" description="Low complexity" evidence="2">
    <location>
        <begin position="2029"/>
        <end position="2054"/>
    </location>
</feature>
<dbReference type="FunFam" id="1.10.10.10:FF:000422">
    <property type="entry name" value="DNA-binding protein RFX7"/>
    <property type="match status" value="1"/>
</dbReference>
<evidence type="ECO:0000313" key="4">
    <source>
        <dbReference type="EMBL" id="KAK3737918.1"/>
    </source>
</evidence>
<dbReference type="PANTHER" id="PTHR12619">
    <property type="entry name" value="RFX TRANSCRIPTION FACTOR FAMILY"/>
    <property type="match status" value="1"/>
</dbReference>
<sequence length="2550" mass="277650">MEDTPTVQYLLKQVAELSDEDRISFLMKLPTEVTQDELDKDTPSSMSRRSKAAVSWLQCKYEENNSTSVHKQDIYDHYMEDCATTGQLPISGTNFGKIIKMVFPSIYNRRLGQRGQSKHCYWGLKRRDDSKEISTYDAFHCYTEVPSAQRIVESSDMYQLSCQLVCEWASQLLDKQFSDIRSLSEYLISIGLSCGKTASMFTMMLGSTSPPKLSTDKKNLSTRLVQRRLQHNEIIRKHKEKIKQQLKLQRELKASVAQQKKGLTLSYEDMSGQSTIFSSSTNTILPRPLSVQPYMCNSTSSKDSHNASIWCTSTSSDMKHLSGLQPQIIEPKLRTTCSPAQTKRCQSTSLVEKHLVSSYKLVEPLVDEHMGTNLTKKIGINDDGWSQADTQYQPCKQTLLLSTSDGTSRSPSISPITTAVIGCAARNISRLLESPAPSTVTVVHQNKRIGEDMSQEEAAFVKKRCTTSIGVVKQDSLDLTTCRKEDDFTILRPYSCPISFHDSTRCNKSKKKGAKSVKASLKMKSTDLLCTDKKNDSNQAEGGKEITQKIENMKDTKSYHFVQKPQVISRPETCVITSPSCLSNSNHTPQESTGRTRYNILNSLLSSDYDMMSAVNEPMAKTQNLTKSDQVPHLRRISCVSHTNNTDGCRSAFVPVTSQKQFTNSSTSTESTQMKLESDKECIKGNGISNQVFHSGFSSKNEEDKSVGFGGKNGNDSSSAMKLKEKSFLSNYLCTTASSSSSSSSSTLCQSGDSVVSVVDSAFTTPTPTTGNQKLATASAPATLSKVSSSSFAPAWLVSAAQSRNNGPDCISVTAGSPSFVPKKANKNRFTPIRPKLEGCLNVSPQKLRATSTSASPQKRDMRPVHTILQEHRVKNAQDLLANLAQNYQAELGLPTSCNVSSASVIVSFGPPKSESSQKSAPPRAASLSVLNSLPLQTLPFKETPRAVSSTSGTICQSQGSPAVSVSSLLSESQVILLPSSTHKQAVSEAQPILVQDTKGNKYAVDKQPAGTLLLQRDLIIQPREGQVVNTSNLLGLSTKQAHVVGPDAQGQTYLLVPNSEKKLPQKRSKSCVPVSVTSVETPVPLIQPSISLTSVLSSKPNVELHLDKTAGKDTGQIEIQNSAAPSAFHKCSPMGSTSKLSDKTPKLDLVDTSAKGNQQKDLESNSGTTDTDKLTTDAASLKGETKLMVVDQSKIGIDESSTVLMKNIAKNKMKEALNSSSLDLIVDDSPVDKNVSISVVTTEQISKDCVMTKVNEDLTNSQSFNKVTNTTVQPQQVFRKRKAATVNSFEHEGKKRTEEGENMENVEPPDPQRAIETEDDPTEKQKSSVHEEKSESPLSIMSFKTSPLSDTSVNQTDTETLLGMIGDTRSMTVKEVVIALNKLRAKLKDQGEKDTLKPVCGSRASIQDFCYEKQAMIPDEKDNDKKAKVLKNEVTSLTFCENSLGIKETQNTKTIPVTVSYPQRPSRRNISLNLESLEIDALLDLEPSLDSKLVGDIRERDVLKTGQQEERRASVGTAIKAQEPFHFDSKASLPNLMNMKHRSKSLKRLDSSSIASDLNKDSRPASVCVVDFKEKAETFGAKKPLSSLKCKRKNAEKTKSCVQDILERGVHCKRNDVAHHFSSVVGHLSRGQNPEHVQSSPSCKKDVNFYESDNQVKDYEQIKSSTEQLKFHGYTGEMKTNTDFDSDLPLDVIEFITESMSDDNSYCSNQLSHNPIASWLADFDGSTPSTEPVEETECEKSASSSVSTAKVLPTQLKGKLLCEIEDKATNISQVKRKDTSSQSNAQGENDCEQHTNVLSTRAVSTPCPDGTFLSPTGPARSIRRSSMERMVSGEKNFTRIPNEQQRPPSRLKSRAETPIESFCSTPSELIISGKSPVVKRDPFSVRDHTTALMLQQSVTPRLPSLAANELPPETCMTSFMRQGSAEICRADRALSETPVSDPGYSSVGQTPVSEVGGSSVSPSPVMMSLDSTFRPVKSELESNQVNTDNLSHPPESNVDSRNFATYQVLAPRVADQRVQHSEPIPLPSSTSTSKFSSQGDLSSGSNNENSSGISSLNDTLCALSELDHLMSVRLQCIPTPPSSPSGSPQLPKDTFNACLPDQKQTDKPYTSTSFIAPPCPPNSIPSASATTAPAMHRLNVTTNCPGLVTNPDFVNSGIISRFSPSPHLSVRPSCSPYQPYSHPSPPFTPSSQRCLTPSTIAMLSPRSNTPGTESTATPNRFMPIQTSGILATSMTVTQTYIQPIKPVVTLASAAVQKNLGSKGPNSLSRLPTVPLSTSTFTSTTSTHQNPTKINHLVASHLNSSVSRRLASKKAHQIHDNRPISWTSCSIPQKFQSSSKPAGSSSMEKMSQPALVLSLGGNMGSVSLSGQGMALFDHIQHSTVQGANLPTYQEAVSNMAGAEKQQTYSTGDVSQYHTVQGGLTVRRVAKPVNPASKILSQYTENIYDVPFTAGMSTQLSFADGGVSHSQSSPLAQQVSQRSMSAGIQGNATARKRWPRREASAGGAEICTSAFSMSHTPDDLEETLDVLKTLDSQYFQQEEDSSSSTSL</sequence>